<feature type="transmembrane region" description="Helical" evidence="1">
    <location>
        <begin position="276"/>
        <end position="293"/>
    </location>
</feature>
<feature type="transmembrane region" description="Helical" evidence="1">
    <location>
        <begin position="205"/>
        <end position="223"/>
    </location>
</feature>
<name>A0A1R1RWN1_9BACI</name>
<feature type="transmembrane region" description="Helical" evidence="1">
    <location>
        <begin position="109"/>
        <end position="134"/>
    </location>
</feature>
<feature type="transmembrane region" description="Helical" evidence="1">
    <location>
        <begin position="141"/>
        <end position="164"/>
    </location>
</feature>
<accession>A0A1R1RWN1</accession>
<keyword evidence="3" id="KW-1185">Reference proteome</keyword>
<protein>
    <submittedName>
        <fullName evidence="2">Permease</fullName>
    </submittedName>
</protein>
<dbReference type="PRINTS" id="PR02026">
    <property type="entry name" value="YTRCYTRDABC"/>
</dbReference>
<feature type="transmembrane region" description="Helical" evidence="1">
    <location>
        <begin position="170"/>
        <end position="193"/>
    </location>
</feature>
<sequence length="325" mass="36730">MVDRGLLYQEWKQHFWIILVVFAAVMLSEPLSILNDYFQYQSCLADQKKFPDLECDFYRDYGMSGVMRMFWVGGIALALSQIGFERSRGTLEFTLGLPYKRGLIFNTKYFFGTSILLTAQLLSYFLSYALIVVLKAEVIHFHAYFIGSAIFCFMVYSLVMAAGAMTGNPLAQLIVAFSASILPYLLIGLPVANVQIILQFFGNDASFLLLESNMMNYITPIAYLDSFGVKEGNMLITLIPLVMGILFYIIGSFCFVNQPIERNGHFFLWKQLERPIQILVILFGILGFGMAASSSILSYIFGMIIGSAVGFLISYFLIFKKIKQL</sequence>
<dbReference type="Proteomes" id="UP000187367">
    <property type="component" value="Unassembled WGS sequence"/>
</dbReference>
<dbReference type="PANTHER" id="PTHR39177">
    <property type="entry name" value="ABC TRANSPORTER PERMEASE YTRC-RELATED"/>
    <property type="match status" value="1"/>
</dbReference>
<dbReference type="InterPro" id="IPR053046">
    <property type="entry name" value="ABC-5_transporter"/>
</dbReference>
<proteinExistence type="predicted"/>
<feature type="transmembrane region" description="Helical" evidence="1">
    <location>
        <begin position="15"/>
        <end position="34"/>
    </location>
</feature>
<evidence type="ECO:0000313" key="2">
    <source>
        <dbReference type="EMBL" id="OMI03309.1"/>
    </source>
</evidence>
<dbReference type="RefSeq" id="WP_076761374.1">
    <property type="nucleotide sequence ID" value="NZ_JARMMK010000016.1"/>
</dbReference>
<evidence type="ECO:0000313" key="3">
    <source>
        <dbReference type="Proteomes" id="UP000187367"/>
    </source>
</evidence>
<keyword evidence="1" id="KW-0812">Transmembrane</keyword>
<feature type="transmembrane region" description="Helical" evidence="1">
    <location>
        <begin position="299"/>
        <end position="319"/>
    </location>
</feature>
<dbReference type="AlphaFoldDB" id="A0A1R1RWN1"/>
<dbReference type="PANTHER" id="PTHR39177:SF1">
    <property type="entry name" value="ABC TRANSPORTER PERMEASE YTRC-RELATED"/>
    <property type="match status" value="1"/>
</dbReference>
<dbReference type="OrthoDB" id="2912723at2"/>
<evidence type="ECO:0000256" key="1">
    <source>
        <dbReference type="SAM" id="Phobius"/>
    </source>
</evidence>
<comment type="caution">
    <text evidence="2">The sequence shown here is derived from an EMBL/GenBank/DDBJ whole genome shotgun (WGS) entry which is preliminary data.</text>
</comment>
<feature type="transmembrane region" description="Helical" evidence="1">
    <location>
        <begin position="235"/>
        <end position="256"/>
    </location>
</feature>
<reference evidence="2 3" key="1">
    <citation type="submission" date="2017-01" db="EMBL/GenBank/DDBJ databases">
        <title>Bacillus phylogenomics.</title>
        <authorList>
            <person name="Dunlap C."/>
        </authorList>
    </citation>
    <scope>NUCLEOTIDE SEQUENCE [LARGE SCALE GENOMIC DNA]</scope>
    <source>
        <strain evidence="2 3">NRRL B-41282</strain>
    </source>
</reference>
<dbReference type="EMBL" id="MTJL01000029">
    <property type="protein sequence ID" value="OMI03309.1"/>
    <property type="molecule type" value="Genomic_DNA"/>
</dbReference>
<accession>A0A1R1QH52</accession>
<keyword evidence="1" id="KW-0472">Membrane</keyword>
<feature type="transmembrane region" description="Helical" evidence="1">
    <location>
        <begin position="66"/>
        <end position="84"/>
    </location>
</feature>
<organism evidence="2 3">
    <name type="scientific">Bacillus swezeyi</name>
    <dbReference type="NCBI Taxonomy" id="1925020"/>
    <lineage>
        <taxon>Bacteria</taxon>
        <taxon>Bacillati</taxon>
        <taxon>Bacillota</taxon>
        <taxon>Bacilli</taxon>
        <taxon>Bacillales</taxon>
        <taxon>Bacillaceae</taxon>
        <taxon>Bacillus</taxon>
    </lineage>
</organism>
<keyword evidence="1" id="KW-1133">Transmembrane helix</keyword>
<gene>
    <name evidence="2" type="ORF">BW143_14960</name>
</gene>
<dbReference type="InterPro" id="IPR023264">
    <property type="entry name" value="ABC_transptr_acetoin_YtrC/YtrD"/>
</dbReference>